<gene>
    <name evidence="1" type="ORF">R3I93_008281</name>
</gene>
<dbReference type="Proteomes" id="UP001364617">
    <property type="component" value="Unassembled WGS sequence"/>
</dbReference>
<comment type="caution">
    <text evidence="1">The sequence shown here is derived from an EMBL/GenBank/DDBJ whole genome shotgun (WGS) entry which is preliminary data.</text>
</comment>
<evidence type="ECO:0000313" key="2">
    <source>
        <dbReference type="Proteomes" id="UP001364617"/>
    </source>
</evidence>
<sequence>MSRRKFKPCPSCQAPNQVSRKTCSSCFAAISQKNKGASKKVTLDRKWGERVLKIEMREEWWTLPILQ</sequence>
<proteinExistence type="predicted"/>
<evidence type="ECO:0000313" key="1">
    <source>
        <dbReference type="EMBL" id="KAK7160579.1"/>
    </source>
</evidence>
<protein>
    <submittedName>
        <fullName evidence="1">Uncharacterized protein</fullName>
    </submittedName>
</protein>
<keyword evidence="2" id="KW-1185">Reference proteome</keyword>
<dbReference type="AlphaFoldDB" id="A0AAN9H742"/>
<accession>A0AAN9H742</accession>
<reference evidence="1 2" key="1">
    <citation type="submission" date="2024-02" db="EMBL/GenBank/DDBJ databases">
        <title>Chromosome-level genome assembly of the Eurasian Minnow (Phoxinus phoxinus).</title>
        <authorList>
            <person name="Oriowo T.O."/>
            <person name="Martin S."/>
            <person name="Stange M."/>
            <person name="Chrysostomakis Y."/>
            <person name="Brown T."/>
            <person name="Winkler S."/>
            <person name="Kukowka S."/>
            <person name="Myers E.W."/>
            <person name="Bohne A."/>
        </authorList>
    </citation>
    <scope>NUCLEOTIDE SEQUENCE [LARGE SCALE GENOMIC DNA]</scope>
    <source>
        <strain evidence="1">ZFMK-TIS-60720</strain>
        <tissue evidence="1">Whole Organism</tissue>
    </source>
</reference>
<dbReference type="EMBL" id="JAYKXH010000008">
    <property type="protein sequence ID" value="KAK7160579.1"/>
    <property type="molecule type" value="Genomic_DNA"/>
</dbReference>
<name>A0AAN9H742_9TELE</name>
<organism evidence="1 2">
    <name type="scientific">Phoxinus phoxinus</name>
    <name type="common">Eurasian minnow</name>
    <dbReference type="NCBI Taxonomy" id="58324"/>
    <lineage>
        <taxon>Eukaryota</taxon>
        <taxon>Metazoa</taxon>
        <taxon>Chordata</taxon>
        <taxon>Craniata</taxon>
        <taxon>Vertebrata</taxon>
        <taxon>Euteleostomi</taxon>
        <taxon>Actinopterygii</taxon>
        <taxon>Neopterygii</taxon>
        <taxon>Teleostei</taxon>
        <taxon>Ostariophysi</taxon>
        <taxon>Cypriniformes</taxon>
        <taxon>Leuciscidae</taxon>
        <taxon>Phoxininae</taxon>
        <taxon>Phoxinus</taxon>
    </lineage>
</organism>